<keyword evidence="3 4" id="KW-0819">tRNA processing</keyword>
<reference evidence="5 6" key="1">
    <citation type="submission" date="2018-12" db="EMBL/GenBank/DDBJ databases">
        <authorList>
            <person name="Chong R.A."/>
        </authorList>
    </citation>
    <scope>NUCLEOTIDE SEQUENCE [LARGE SCALE GENOMIC DNA]</scope>
    <source>
        <strain evidence="5 6">Bca</strain>
    </source>
</reference>
<dbReference type="InterPro" id="IPR003787">
    <property type="entry name" value="Sulphur_relay_DsrE/F-like"/>
</dbReference>
<comment type="similarity">
    <text evidence="1 4">Belongs to the DsrF/TusC family.</text>
</comment>
<evidence type="ECO:0000256" key="3">
    <source>
        <dbReference type="ARBA" id="ARBA00022694"/>
    </source>
</evidence>
<dbReference type="HAMAP" id="MF_00389">
    <property type="entry name" value="Thiourid_synth_C"/>
    <property type="match status" value="1"/>
</dbReference>
<comment type="subunit">
    <text evidence="4">Heterohexamer, formed by a dimer of trimers. The hexameric TusBCD complex contains 2 copies each of TusB, TusC and TusD. The TusBCD complex interacts with TusE.</text>
</comment>
<dbReference type="NCBIfam" id="NF001238">
    <property type="entry name" value="PRK00211.1"/>
    <property type="match status" value="1"/>
</dbReference>
<comment type="function">
    <text evidence="4">Part of a sulfur-relay system required for 2-thiolation of 5-methylaminomethyl-2-thiouridine (mnm(5)s(2)U) at tRNA wobble positions.</text>
</comment>
<dbReference type="Proteomes" id="UP000298594">
    <property type="component" value="Chromosome"/>
</dbReference>
<dbReference type="OrthoDB" id="9789418at2"/>
<accession>A0A4D6XSN3</accession>
<dbReference type="SUPFAM" id="SSF75169">
    <property type="entry name" value="DsrEFH-like"/>
    <property type="match status" value="1"/>
</dbReference>
<dbReference type="GO" id="GO:0005737">
    <property type="term" value="C:cytoplasm"/>
    <property type="evidence" value="ECO:0007669"/>
    <property type="project" value="UniProtKB-SubCell"/>
</dbReference>
<keyword evidence="2 4" id="KW-0963">Cytoplasm</keyword>
<dbReference type="PANTHER" id="PTHR38780">
    <property type="entry name" value="PROTEIN TUSC"/>
    <property type="match status" value="1"/>
</dbReference>
<sequence length="119" mass="13620">MKKIAFIFSHAPHGTSFGREGLDAIFSISSVVKEISLFFIGDGVLQLMKNYQSEHILARNYTSSFSILSFYDIKNFYCCESSLMNRGFNHHENFILKIDILNSSCLRSKLDIHDAIINF</sequence>
<evidence type="ECO:0000313" key="5">
    <source>
        <dbReference type="EMBL" id="QCI20652.1"/>
    </source>
</evidence>
<organism evidence="5 6">
    <name type="scientific">Buchnera aphidicola</name>
    <name type="common">Brachycaudus cardui</name>
    <dbReference type="NCBI Taxonomy" id="557993"/>
    <lineage>
        <taxon>Bacteria</taxon>
        <taxon>Pseudomonadati</taxon>
        <taxon>Pseudomonadota</taxon>
        <taxon>Gammaproteobacteria</taxon>
        <taxon>Enterobacterales</taxon>
        <taxon>Erwiniaceae</taxon>
        <taxon>Buchnera</taxon>
    </lineage>
</organism>
<dbReference type="GO" id="GO:0008033">
    <property type="term" value="P:tRNA processing"/>
    <property type="evidence" value="ECO:0007669"/>
    <property type="project" value="UniProtKB-UniRule"/>
</dbReference>
<evidence type="ECO:0000256" key="2">
    <source>
        <dbReference type="ARBA" id="ARBA00022490"/>
    </source>
</evidence>
<name>A0A4D6XSN3_9GAMM</name>
<protein>
    <recommendedName>
        <fullName evidence="4">Protein TusC</fullName>
    </recommendedName>
    <alternativeName>
        <fullName evidence="4">tRNA 2-thiouridine synthesizing protein C</fullName>
    </alternativeName>
</protein>
<dbReference type="NCBIfam" id="TIGR03010">
    <property type="entry name" value="sulf_tusC_dsrF"/>
    <property type="match status" value="1"/>
</dbReference>
<dbReference type="PANTHER" id="PTHR38780:SF1">
    <property type="entry name" value="PROTEIN TUSC"/>
    <property type="match status" value="1"/>
</dbReference>
<dbReference type="AlphaFoldDB" id="A0A4D6XSN3"/>
<proteinExistence type="inferred from homology"/>
<evidence type="ECO:0000256" key="4">
    <source>
        <dbReference type="HAMAP-Rule" id="MF_00389"/>
    </source>
</evidence>
<comment type="subcellular location">
    <subcellularLocation>
        <location evidence="4">Cytoplasm</location>
    </subcellularLocation>
</comment>
<dbReference type="InterPro" id="IPR027396">
    <property type="entry name" value="DsrEFH-like"/>
</dbReference>
<dbReference type="InterPro" id="IPR037450">
    <property type="entry name" value="Sulphur_relay_TusC"/>
</dbReference>
<gene>
    <name evidence="4 5" type="primary">tusC</name>
    <name evidence="5" type="ORF">D9V67_02730</name>
</gene>
<dbReference type="RefSeq" id="WP_158359895.1">
    <property type="nucleotide sequence ID" value="NZ_CP034879.1"/>
</dbReference>
<dbReference type="InterPro" id="IPR017462">
    <property type="entry name" value="Sulphur_relay_TusC/DsrF"/>
</dbReference>
<dbReference type="Pfam" id="PF02635">
    <property type="entry name" value="DsrE"/>
    <property type="match status" value="1"/>
</dbReference>
<reference evidence="5 6" key="2">
    <citation type="submission" date="2019-05" db="EMBL/GenBank/DDBJ databases">
        <title>Genome evolution of the obligate endosymbiont Buchnera aphidicola.</title>
        <authorList>
            <person name="Moran N.A."/>
        </authorList>
    </citation>
    <scope>NUCLEOTIDE SEQUENCE [LARGE SCALE GENOMIC DNA]</scope>
    <source>
        <strain evidence="5 6">Bca</strain>
    </source>
</reference>
<dbReference type="Gene3D" id="3.40.1260.10">
    <property type="entry name" value="DsrEFH-like"/>
    <property type="match status" value="1"/>
</dbReference>
<evidence type="ECO:0000313" key="6">
    <source>
        <dbReference type="Proteomes" id="UP000298594"/>
    </source>
</evidence>
<evidence type="ECO:0000256" key="1">
    <source>
        <dbReference type="ARBA" id="ARBA00005996"/>
    </source>
</evidence>
<dbReference type="GO" id="GO:0016740">
    <property type="term" value="F:transferase activity"/>
    <property type="evidence" value="ECO:0007669"/>
    <property type="project" value="UniProtKB-KW"/>
</dbReference>
<keyword evidence="5" id="KW-0808">Transferase</keyword>
<dbReference type="EMBL" id="CP034879">
    <property type="protein sequence ID" value="QCI20652.1"/>
    <property type="molecule type" value="Genomic_DNA"/>
</dbReference>